<name>A0A8S0RJ25_OLEEU</name>
<dbReference type="Gramene" id="OE9A005650T1">
    <property type="protein sequence ID" value="OE9A005650C1"/>
    <property type="gene ID" value="OE9A005650"/>
</dbReference>
<evidence type="ECO:0000313" key="2">
    <source>
        <dbReference type="Proteomes" id="UP000594638"/>
    </source>
</evidence>
<sequence length="146" mass="16579">MDKRAVLDVSCLMLFEASGDSEIDSLDDATVGSFEEDEDDAESCSYGSSYWECIKKIENDFDQRVDVFCMKDVEEVEIEGNHEEVEKYYCGGYRAAEAVAPPPSNASEESVVAEKFKKSKVHDDPNMKMMNQRDRDRLFWEACLAS</sequence>
<dbReference type="EMBL" id="CACTIH010003629">
    <property type="protein sequence ID" value="CAA2979440.1"/>
    <property type="molecule type" value="Genomic_DNA"/>
</dbReference>
<gene>
    <name evidence="1" type="ORF">OLEA9_A005650</name>
</gene>
<keyword evidence="2" id="KW-1185">Reference proteome</keyword>
<dbReference type="OrthoDB" id="1077311at2759"/>
<evidence type="ECO:0000313" key="1">
    <source>
        <dbReference type="EMBL" id="CAA2979440.1"/>
    </source>
</evidence>
<comment type="caution">
    <text evidence="1">The sequence shown here is derived from an EMBL/GenBank/DDBJ whole genome shotgun (WGS) entry which is preliminary data.</text>
</comment>
<organism evidence="1 2">
    <name type="scientific">Olea europaea subsp. europaea</name>
    <dbReference type="NCBI Taxonomy" id="158383"/>
    <lineage>
        <taxon>Eukaryota</taxon>
        <taxon>Viridiplantae</taxon>
        <taxon>Streptophyta</taxon>
        <taxon>Embryophyta</taxon>
        <taxon>Tracheophyta</taxon>
        <taxon>Spermatophyta</taxon>
        <taxon>Magnoliopsida</taxon>
        <taxon>eudicotyledons</taxon>
        <taxon>Gunneridae</taxon>
        <taxon>Pentapetalae</taxon>
        <taxon>asterids</taxon>
        <taxon>lamiids</taxon>
        <taxon>Lamiales</taxon>
        <taxon>Oleaceae</taxon>
        <taxon>Oleeae</taxon>
        <taxon>Olea</taxon>
    </lineage>
</organism>
<accession>A0A8S0RJ25</accession>
<dbReference type="PANTHER" id="PTHR35726:SF4">
    <property type="entry name" value="GLUTAMIC ACID-RICH PROTEIN-LIKE"/>
    <property type="match status" value="1"/>
</dbReference>
<protein>
    <submittedName>
        <fullName evidence="1">Chaoptin</fullName>
    </submittedName>
</protein>
<dbReference type="PANTHER" id="PTHR35726">
    <property type="entry name" value="GLUTAMIC ACID-RICH PROTEIN-LIKE"/>
    <property type="match status" value="1"/>
</dbReference>
<proteinExistence type="predicted"/>
<reference evidence="1 2" key="1">
    <citation type="submission" date="2019-12" db="EMBL/GenBank/DDBJ databases">
        <authorList>
            <person name="Alioto T."/>
            <person name="Alioto T."/>
            <person name="Gomez Garrido J."/>
        </authorList>
    </citation>
    <scope>NUCLEOTIDE SEQUENCE [LARGE SCALE GENOMIC DNA]</scope>
</reference>
<dbReference type="AlphaFoldDB" id="A0A8S0RJ25"/>
<dbReference type="Proteomes" id="UP000594638">
    <property type="component" value="Unassembled WGS sequence"/>
</dbReference>